<keyword evidence="4" id="KW-1185">Reference proteome</keyword>
<evidence type="ECO:0000313" key="3">
    <source>
        <dbReference type="EMBL" id="MBL1221618.1"/>
    </source>
</evidence>
<dbReference type="Proteomes" id="UP000661696">
    <property type="component" value="Unassembled WGS sequence"/>
</dbReference>
<dbReference type="Pfam" id="PF13239">
    <property type="entry name" value="2TM"/>
    <property type="match status" value="1"/>
</dbReference>
<keyword evidence="1" id="KW-1133">Transmembrane helix</keyword>
<name>A0ABS1QG82_9FLAO</name>
<evidence type="ECO:0000259" key="2">
    <source>
        <dbReference type="Pfam" id="PF13239"/>
    </source>
</evidence>
<evidence type="ECO:0000256" key="1">
    <source>
        <dbReference type="SAM" id="Phobius"/>
    </source>
</evidence>
<keyword evidence="1" id="KW-0472">Membrane</keyword>
<protein>
    <submittedName>
        <fullName evidence="3">2TM domain-containing protein</fullName>
    </submittedName>
</protein>
<reference evidence="3 4" key="1">
    <citation type="submission" date="2020-12" db="EMBL/GenBank/DDBJ databases">
        <title>Chryseobacterium endoalhailicus sp. nov., isolated from seed of leguminous plant.</title>
        <authorList>
            <person name="Zhang X."/>
        </authorList>
    </citation>
    <scope>NUCLEOTIDE SEQUENCE [LARGE SCALE GENOMIC DNA]</scope>
    <source>
        <strain evidence="3 4">L7</strain>
    </source>
</reference>
<proteinExistence type="predicted"/>
<feature type="transmembrane region" description="Helical" evidence="1">
    <location>
        <begin position="63"/>
        <end position="83"/>
    </location>
</feature>
<dbReference type="InterPro" id="IPR025698">
    <property type="entry name" value="2TM_dom"/>
</dbReference>
<dbReference type="RefSeq" id="WP_202091405.1">
    <property type="nucleotide sequence ID" value="NZ_JAELVM010000002.1"/>
</dbReference>
<organism evidence="3 4">
    <name type="scientific">Chryseobacterium endalhagicum</name>
    <dbReference type="NCBI Taxonomy" id="2797638"/>
    <lineage>
        <taxon>Bacteria</taxon>
        <taxon>Pseudomonadati</taxon>
        <taxon>Bacteroidota</taxon>
        <taxon>Flavobacteriia</taxon>
        <taxon>Flavobacteriales</taxon>
        <taxon>Weeksellaceae</taxon>
        <taxon>Chryseobacterium group</taxon>
        <taxon>Chryseobacterium</taxon>
    </lineage>
</organism>
<evidence type="ECO:0000313" key="4">
    <source>
        <dbReference type="Proteomes" id="UP000661696"/>
    </source>
</evidence>
<sequence length="106" mass="12711">METYDENDIRYQQAKRQVERLRGFYAHLFTYVAVNAMIVLYNYNELEPGESYFQFKNFFTATFWGIGLVAHAIVAFLPNLSFIKNWEEKEIRRLMEKKARKSKKAK</sequence>
<keyword evidence="1" id="KW-0812">Transmembrane</keyword>
<feature type="domain" description="2TM" evidence="2">
    <location>
        <begin position="12"/>
        <end position="96"/>
    </location>
</feature>
<comment type="caution">
    <text evidence="3">The sequence shown here is derived from an EMBL/GenBank/DDBJ whole genome shotgun (WGS) entry which is preliminary data.</text>
</comment>
<dbReference type="EMBL" id="JAELVM010000002">
    <property type="protein sequence ID" value="MBL1221618.1"/>
    <property type="molecule type" value="Genomic_DNA"/>
</dbReference>
<feature type="transmembrane region" description="Helical" evidence="1">
    <location>
        <begin position="24"/>
        <end position="43"/>
    </location>
</feature>
<gene>
    <name evidence="3" type="ORF">JET18_12270</name>
</gene>
<accession>A0ABS1QG82</accession>